<evidence type="ECO:0000256" key="4">
    <source>
        <dbReference type="ARBA" id="ARBA00012513"/>
    </source>
</evidence>
<evidence type="ECO:0000256" key="3">
    <source>
        <dbReference type="ARBA" id="ARBA00010769"/>
    </source>
</evidence>
<dbReference type="InterPro" id="IPR011009">
    <property type="entry name" value="Kinase-like_dom_sf"/>
</dbReference>
<evidence type="ECO:0000313" key="22">
    <source>
        <dbReference type="Proteomes" id="UP001204833"/>
    </source>
</evidence>
<evidence type="ECO:0000256" key="14">
    <source>
        <dbReference type="ARBA" id="ARBA00047899"/>
    </source>
</evidence>
<comment type="catalytic activity">
    <reaction evidence="14 16">
        <text>L-threonyl-[protein] + ATP = O-phospho-L-threonyl-[protein] + ADP + H(+)</text>
        <dbReference type="Rhea" id="RHEA:46608"/>
        <dbReference type="Rhea" id="RHEA-COMP:11060"/>
        <dbReference type="Rhea" id="RHEA-COMP:11605"/>
        <dbReference type="ChEBI" id="CHEBI:15378"/>
        <dbReference type="ChEBI" id="CHEBI:30013"/>
        <dbReference type="ChEBI" id="CHEBI:30616"/>
        <dbReference type="ChEBI" id="CHEBI:61977"/>
        <dbReference type="ChEBI" id="CHEBI:456216"/>
        <dbReference type="EC" id="2.7.11.1"/>
    </reaction>
</comment>
<dbReference type="GO" id="GO:0004674">
    <property type="term" value="F:protein serine/threonine kinase activity"/>
    <property type="evidence" value="ECO:0007669"/>
    <property type="project" value="UniProtKB-KW"/>
</dbReference>
<dbReference type="Gene3D" id="1.10.1070.11">
    <property type="entry name" value="Phosphatidylinositol 3-/4-kinase, catalytic domain"/>
    <property type="match status" value="1"/>
</dbReference>
<evidence type="ECO:0000256" key="17">
    <source>
        <dbReference type="SAM" id="Coils"/>
    </source>
</evidence>
<organism evidence="21 22">
    <name type="scientific">Candida theae</name>
    <dbReference type="NCBI Taxonomy" id="1198502"/>
    <lineage>
        <taxon>Eukaryota</taxon>
        <taxon>Fungi</taxon>
        <taxon>Dikarya</taxon>
        <taxon>Ascomycota</taxon>
        <taxon>Saccharomycotina</taxon>
        <taxon>Pichiomycetes</taxon>
        <taxon>Debaryomycetaceae</taxon>
        <taxon>Candida/Lodderomyces clade</taxon>
        <taxon>Candida</taxon>
    </lineage>
</organism>
<keyword evidence="9 16" id="KW-0227">DNA damage</keyword>
<feature type="domain" description="FATC" evidence="20">
    <location>
        <begin position="2810"/>
        <end position="2842"/>
    </location>
</feature>
<name>A0AAD5BBT5_9ASCO</name>
<dbReference type="PANTHER" id="PTHR37079">
    <property type="entry name" value="SERINE/THREONINE-PROTEIN KINASE ATM"/>
    <property type="match status" value="1"/>
</dbReference>
<evidence type="ECO:0000313" key="21">
    <source>
        <dbReference type="EMBL" id="KAI5952922.1"/>
    </source>
</evidence>
<keyword evidence="11 16" id="KW-0067">ATP-binding</keyword>
<keyword evidence="17" id="KW-0175">Coiled coil</keyword>
<dbReference type="PROSITE" id="PS50290">
    <property type="entry name" value="PI3_4_KINASE_3"/>
    <property type="match status" value="1"/>
</dbReference>
<keyword evidence="12 16" id="KW-0779">Telomere</keyword>
<gene>
    <name evidence="21" type="ORF">KGF57_004128</name>
</gene>
<dbReference type="Gene3D" id="3.30.1010.10">
    <property type="entry name" value="Phosphatidylinositol 3-kinase Catalytic Subunit, Chain A, domain 4"/>
    <property type="match status" value="1"/>
</dbReference>
<dbReference type="EC" id="2.7.11.1" evidence="4 16"/>
<dbReference type="InterPro" id="IPR003152">
    <property type="entry name" value="FATC_dom"/>
</dbReference>
<keyword evidence="8 16" id="KW-0547">Nucleotide-binding</keyword>
<dbReference type="GO" id="GO:0035556">
    <property type="term" value="P:intracellular signal transduction"/>
    <property type="evidence" value="ECO:0007669"/>
    <property type="project" value="UniProtKB-ARBA"/>
</dbReference>
<evidence type="ECO:0000259" key="20">
    <source>
        <dbReference type="PROSITE" id="PS51190"/>
    </source>
</evidence>
<dbReference type="InterPro" id="IPR057564">
    <property type="entry name" value="HEAT_ATR"/>
</dbReference>
<evidence type="ECO:0000256" key="9">
    <source>
        <dbReference type="ARBA" id="ARBA00022763"/>
    </source>
</evidence>
<evidence type="ECO:0000256" key="11">
    <source>
        <dbReference type="ARBA" id="ARBA00022840"/>
    </source>
</evidence>
<evidence type="ECO:0000259" key="19">
    <source>
        <dbReference type="PROSITE" id="PS51189"/>
    </source>
</evidence>
<dbReference type="SMART" id="SM01342">
    <property type="entry name" value="TAN"/>
    <property type="match status" value="1"/>
</dbReference>
<keyword evidence="16" id="KW-0158">Chromosome</keyword>
<evidence type="ECO:0000256" key="8">
    <source>
        <dbReference type="ARBA" id="ARBA00022741"/>
    </source>
</evidence>
<dbReference type="InterPro" id="IPR018936">
    <property type="entry name" value="PI3/4_kinase_CS"/>
</dbReference>
<dbReference type="PROSITE" id="PS00916">
    <property type="entry name" value="PI3_4_KINASE_2"/>
    <property type="match status" value="1"/>
</dbReference>
<dbReference type="GO" id="GO:0006325">
    <property type="term" value="P:chromatin organization"/>
    <property type="evidence" value="ECO:0007669"/>
    <property type="project" value="UniProtKB-KW"/>
</dbReference>
<evidence type="ECO:0000256" key="15">
    <source>
        <dbReference type="ARBA" id="ARBA00048679"/>
    </source>
</evidence>
<dbReference type="SUPFAM" id="SSF56112">
    <property type="entry name" value="Protein kinase-like (PK-like)"/>
    <property type="match status" value="1"/>
</dbReference>
<keyword evidence="7 16" id="KW-0808">Transferase</keyword>
<evidence type="ECO:0000256" key="12">
    <source>
        <dbReference type="ARBA" id="ARBA00022895"/>
    </source>
</evidence>
<dbReference type="GO" id="GO:0005634">
    <property type="term" value="C:nucleus"/>
    <property type="evidence" value="ECO:0007669"/>
    <property type="project" value="UniProtKB-SubCell"/>
</dbReference>
<accession>A0AAD5BBT5</accession>
<keyword evidence="10 16" id="KW-0418">Kinase</keyword>
<comment type="subcellular location">
    <subcellularLocation>
        <location evidence="2 16">Chromosome</location>
        <location evidence="2 16">Telomere</location>
    </subcellularLocation>
    <subcellularLocation>
        <location evidence="1 16">Nucleus</location>
    </subcellularLocation>
</comment>
<dbReference type="InterPro" id="IPR000403">
    <property type="entry name" value="PI3/4_kinase_cat_dom"/>
</dbReference>
<dbReference type="SMART" id="SM00146">
    <property type="entry name" value="PI3Kc"/>
    <property type="match status" value="1"/>
</dbReference>
<evidence type="ECO:0000256" key="1">
    <source>
        <dbReference type="ARBA" id="ARBA00004123"/>
    </source>
</evidence>
<evidence type="ECO:0000256" key="16">
    <source>
        <dbReference type="RuleBase" id="RU365027"/>
    </source>
</evidence>
<comment type="caution">
    <text evidence="21">The sequence shown here is derived from an EMBL/GenBank/DDBJ whole genome shotgun (WGS) entry which is preliminary data.</text>
</comment>
<dbReference type="Pfam" id="PF02260">
    <property type="entry name" value="FATC"/>
    <property type="match status" value="1"/>
</dbReference>
<protein>
    <recommendedName>
        <fullName evidence="5 16">Serine/threonine-protein kinase Tel1</fullName>
        <ecNumber evidence="4 16">2.7.11.1</ecNumber>
    </recommendedName>
</protein>
<sequence length="2842" mass="324213">MSALDIAQLAALLSSTKAKDKNDALLQLEAITSSRWRLASKQLRVLTGAIFQLIENESQQFTSNKYAAQATTISRLNKASYFLRILIEKAISDRLNIRSKFFLEICFSIKNSFYVQGQPLDPCLVDFVMILAAVLGVGYVNEHISSKEWQNIYDFLVTATSRALDDGTQTKQFGFTNEKVLIGLWTALHNLLRCETSSSCTELFENDAYFKFLPLLNKTIDAFRKEHPIQIVVFRILNKLIILLATTDVKFAHKLIELGIKLTSFCRKTRWEKLQDQYLIFLNLQSTHNLMYIDSLPKLTGDSEIQMSFLSEESVETQVGLENSPSVVHNMELLIVDLINYLLALPSDLCGSVGLFDFNSKIDWFNLRTIRFKGEDRRRWLYTTAVVKLLKTYFEVKKSISLSQGTSTPGKSYFTDFVLSNLVGSFNMIDFCTSLVSYNSTTEFHILSLTLMTFYQELGQTSGPIKGGKQCGESISASYETNTTFDFTISVGCQSSDLPGYLQHMLKTVEYQDAHYWLMMFARSVLNQVDFHVYNSAIRYNVLRQIFKLALDGINKADNDVACDLISKLVSRGGFKLSKIVDDGIRTQLESIIDSPGVNGPSIHDESFTFWYAVNKLCIDLNIKRKNVLVMKIDEWLCEKWDAALSTGMLVQCNPSDFVYWLSGCIPQIGPKLNVDHKNAYEGSFKMTMNLEGSRLSLESFVTLQQNDEETEGHSFAVTAVCSEPSSNFWNQIVSTFSKLNTEPIAYGQLFKWLIALSDILLKTPRLSSQQELWDTLNYQITVGLGAFSTGYLTFEDAFEVMNMIVDYSTESATSTRSFLSRVPFDKLIDSVISSFQIPSRRNKRLFSEEDTEFSEVREESSVTSDASNETSSLDYQDCLSLPVFNLMKFKYLHLSFSKDNEMEGLPQLIAFIENFANENLLVALLYIVDERLPKLSCIDQKQCLIKLLRILGERILSDQVLERNETVLIIVSRMLSHLLPLLSSVADDALYRDCCDIVQWLYALGTKNYITTEVSVVNFTKFLVIYLQHNNEDYIPQTLLEEETFLKFSKSTNFMKSKLVHAFSKYIQSCESFKQMEIYSKLFNNFVTPQSSVENGATYVYFFSILAASSSVVLRMAMFNLTECSKFTFFVPYLKLGFEELYLRCSFSSSRKFFDVLKVDLLRRWWVFDSIKTFPFFLFNYDSLSAFLSENYREIAAVIVSTKSRTETDFRTQNRSMELLSVIADVRNTDVHILISESLSLIFPLSYTKDGIKNYVFDLLSSFVPRFRQEVKSQLPLLILDIVKRLDVSNEVEIATLLPRSYGVSFMIDQASSKTESNNSEVVVPLHSGLQLINKMVEKYHTEDSFFWSTAMIYFLLRRVGTSLRENLASKSTILEIRRIKLIIAMGEDNAFSTHILNLLVETLTPLINDKVLSPVVYRIFTLFGDVFSVENEHFEIFKTISPLLNSLLMAPRTVDNSLHQELVSKLRKYADVIQGRGETSSRKKLITAAIKQLKNEQSTLQVSEIEEFLSEKVDFNAISIVSKLFPYVVDPEALSTRVPMLKNILALGNEQLSQLSEQFKLWVAKCLSKYYFQTPTSNLLDLVDITEYEGPSESELNVGSTFFDLPMQHLVQYAQEGDYFEAACAESVLGVFFNIKKKDPSTLSYVVNLESVYTSMSLFIQDLRLHSCVLLNDEPGENIGDVSLDDLVGNLDSIFHSNKINWCPKIYLALLKDVATYSVVGSIMSIFVVKVPEFASKTISSLVCFYINLSKSRAENMIAKLLNNFANSQHRNKDAIRTFVEILVSVRIAAKTSTNPSFARVCENVDTLRYYELATESRMYKSALMLFEDVFCTARSSQLLESQYSTLQTVYDGLDDIDLNYGLPEKTTLDSFLNSKFRADASHVQFQYSSGCLDASLKLNAPLVNGFSSMMTDAGMLGISSIIGKSVEQTISENDSYEWNWKLSKWDQPLPVEEHSEHQSIYKVLKQIHDFPQNGERICRDNLLKLMDVHTRGGNTGVKEIRGNFLNWLKSLASVTAIEDTINCTSLSSVDEEFLEFEKLENIILARQTSYQVLAENPYSQTSSDSLWSLSLKELVMYNNLARINNEQQKMVSSTVLIDSICKKLQNTQGAPHQNLKHLSMFQLAQSMWKQGITNVPVSILKELYSAGGVDIYDHELKVDKFMIKAMMIEWMSESRQELSSNLMENHVLPTAEMSLRLDDQVQQSKIFRLLAQFCETQFKSKSLSEQIEVLEKRVSEKENEIGELRTHYSSSQVSSDEKRSINKYYSKLKLQYKAECADLEHARANKKRFAVKAIEYYLLTMTMSDFPEEDLDKFCALWLEQSNHDGLNDKIGSKVMLLPSYKLLSWSAQLISRLTKEDTNFQNILKRLIFQVCVDHPYHTLYLLFSLMRHKQLAQKDANPLLLSKAMAAEALWVKLINHNSSSLLEKINEIQTFSEECIRLAEFKAPKGKKINLESLSEYSTFWLHHLPRIPPPTMSLKIDPTKSYSNIPVIWKIERKISTATTGLSLPKIATFILSDGSKHVMLMKHGTDDLRQDSIMEQVFGKVQNFFTRDKECSKRGLVIRTYNAVPLGPRSGVIEFVPNSTSFSDAIQPYHTKHDKMKLEKARDIMRQCQNQDKIERLREYQKIEAKIKPVLHLFFQDCFLTPDRWFESRVKYTHGVATSSIVGHILGLGDRHCNNILLDKRNGEPIHIDLGVAFDQGKQLAIPETVPFRLTRDVVDGFGATGVEGTFKISCQHTMRVLRENRDHIISILDVLRWDPLYSWTLSPIRRKRLQQEEERSGLQPEQDGSDAGRAVLDVSDKLVANGLSTEAVVRELIQEATSPQNLALLYFGWSPFY</sequence>
<feature type="coiled-coil region" evidence="17">
    <location>
        <begin position="2223"/>
        <end position="2250"/>
    </location>
</feature>
<comment type="function">
    <text evidence="16">Serine/threonine protein kinase which activates checkpoint signaling upon genotoxic stresses such as ionizing radiation (IR), ultraviolet light (UV), or DNA replication stalling, thereby acting as a DNA damage sensor. Recognizes the substrate consensus sequence [ST]-Q. Phosphorylates histone H2A to form H2AS128ph (gamma-H2A) at sites of DNA damage, involved in the regulation of DNA damage response mechanism. Required for the control of telomere length and genome stability.</text>
</comment>
<dbReference type="InterPro" id="IPR014009">
    <property type="entry name" value="PIK_FAT"/>
</dbReference>
<feature type="domain" description="PI3K/PI4K catalytic" evidence="18">
    <location>
        <begin position="2499"/>
        <end position="2808"/>
    </location>
</feature>
<dbReference type="EMBL" id="JAIHNG010000145">
    <property type="protein sequence ID" value="KAI5952922.1"/>
    <property type="molecule type" value="Genomic_DNA"/>
</dbReference>
<dbReference type="GO" id="GO:0006281">
    <property type="term" value="P:DNA repair"/>
    <property type="evidence" value="ECO:0007669"/>
    <property type="project" value="InterPro"/>
</dbReference>
<feature type="domain" description="FAT" evidence="19">
    <location>
        <begin position="1811"/>
        <end position="2393"/>
    </location>
</feature>
<dbReference type="Pfam" id="PF23593">
    <property type="entry name" value="HEAT_ATR"/>
    <property type="match status" value="1"/>
</dbReference>
<keyword evidence="22" id="KW-1185">Reference proteome</keyword>
<dbReference type="GO" id="GO:0005524">
    <property type="term" value="F:ATP binding"/>
    <property type="evidence" value="ECO:0007669"/>
    <property type="project" value="UniProtKB-KW"/>
</dbReference>
<dbReference type="GO" id="GO:0000781">
    <property type="term" value="C:chromosome, telomeric region"/>
    <property type="evidence" value="ECO:0007669"/>
    <property type="project" value="UniProtKB-SubCell"/>
</dbReference>
<evidence type="ECO:0000256" key="2">
    <source>
        <dbReference type="ARBA" id="ARBA00004574"/>
    </source>
</evidence>
<keyword evidence="13 16" id="KW-0539">Nucleus</keyword>
<comment type="catalytic activity">
    <reaction evidence="15">
        <text>L-seryl-[protein] + ATP = O-phospho-L-seryl-[protein] + ADP + H(+)</text>
        <dbReference type="Rhea" id="RHEA:17989"/>
        <dbReference type="Rhea" id="RHEA-COMP:9863"/>
        <dbReference type="Rhea" id="RHEA-COMP:11604"/>
        <dbReference type="ChEBI" id="CHEBI:15378"/>
        <dbReference type="ChEBI" id="CHEBI:29999"/>
        <dbReference type="ChEBI" id="CHEBI:30616"/>
        <dbReference type="ChEBI" id="CHEBI:83421"/>
        <dbReference type="ChEBI" id="CHEBI:456216"/>
        <dbReference type="EC" id="2.7.11.1"/>
    </reaction>
</comment>
<comment type="similarity">
    <text evidence="3 16">Belongs to the PI3/PI4-kinase family. ATM subfamily.</text>
</comment>
<proteinExistence type="inferred from homology"/>
<evidence type="ECO:0000256" key="6">
    <source>
        <dbReference type="ARBA" id="ARBA00022527"/>
    </source>
</evidence>
<evidence type="ECO:0000256" key="7">
    <source>
        <dbReference type="ARBA" id="ARBA00022679"/>
    </source>
</evidence>
<dbReference type="InterPro" id="IPR038980">
    <property type="entry name" value="ATM_plant"/>
</dbReference>
<keyword evidence="6 16" id="KW-0723">Serine/threonine-protein kinase</keyword>
<evidence type="ECO:0000256" key="5">
    <source>
        <dbReference type="ARBA" id="ARBA00014619"/>
    </source>
</evidence>
<dbReference type="Proteomes" id="UP001204833">
    <property type="component" value="Unassembled WGS sequence"/>
</dbReference>
<dbReference type="InterPro" id="IPR036940">
    <property type="entry name" value="PI3/4_kinase_cat_sf"/>
</dbReference>
<dbReference type="RefSeq" id="XP_051607378.1">
    <property type="nucleotide sequence ID" value="XM_051753619.1"/>
</dbReference>
<keyword evidence="16" id="KW-0156">Chromatin regulator</keyword>
<dbReference type="PANTHER" id="PTHR37079:SF4">
    <property type="entry name" value="SERINE_THREONINE-PROTEIN KINASE ATM"/>
    <property type="match status" value="1"/>
</dbReference>
<dbReference type="SMART" id="SM01343">
    <property type="entry name" value="FATC"/>
    <property type="match status" value="1"/>
</dbReference>
<evidence type="ECO:0000256" key="10">
    <source>
        <dbReference type="ARBA" id="ARBA00022777"/>
    </source>
</evidence>
<dbReference type="InterPro" id="IPR044107">
    <property type="entry name" value="PIKKc_ATM"/>
</dbReference>
<evidence type="ECO:0000259" key="18">
    <source>
        <dbReference type="PROSITE" id="PS50290"/>
    </source>
</evidence>
<dbReference type="PROSITE" id="PS00915">
    <property type="entry name" value="PI3_4_KINASE_1"/>
    <property type="match status" value="1"/>
</dbReference>
<dbReference type="InterPro" id="IPR021668">
    <property type="entry name" value="TAN"/>
</dbReference>
<dbReference type="Pfam" id="PF11640">
    <property type="entry name" value="TAN"/>
    <property type="match status" value="1"/>
</dbReference>
<dbReference type="CDD" id="cd05171">
    <property type="entry name" value="PIKKc_ATM"/>
    <property type="match status" value="1"/>
</dbReference>
<dbReference type="PROSITE" id="PS51190">
    <property type="entry name" value="FATC"/>
    <property type="match status" value="1"/>
</dbReference>
<reference evidence="21 22" key="1">
    <citation type="journal article" date="2022" name="DNA Res.">
        <title>Genome analysis of five recently described species of the CUG-Ser clade uncovers Candida theae as a new hybrid lineage with pathogenic potential in the Candida parapsilosis species complex.</title>
        <authorList>
            <person name="Mixao V."/>
            <person name="Del Olmo V."/>
            <person name="Hegedusova E."/>
            <person name="Saus E."/>
            <person name="Pryszcz L."/>
            <person name="Cillingova A."/>
            <person name="Nosek J."/>
            <person name="Gabaldon T."/>
        </authorList>
    </citation>
    <scope>NUCLEOTIDE SEQUENCE [LARGE SCALE GENOMIC DNA]</scope>
    <source>
        <strain evidence="21 22">CBS 12239</strain>
    </source>
</reference>
<dbReference type="Pfam" id="PF00454">
    <property type="entry name" value="PI3_PI4_kinase"/>
    <property type="match status" value="1"/>
</dbReference>
<evidence type="ECO:0000256" key="13">
    <source>
        <dbReference type="ARBA" id="ARBA00023242"/>
    </source>
</evidence>
<dbReference type="GeneID" id="76152186"/>
<dbReference type="PROSITE" id="PS51189">
    <property type="entry name" value="FAT"/>
    <property type="match status" value="1"/>
</dbReference>